<reference evidence="2 3" key="1">
    <citation type="journal article" date="2011" name="Science">
        <title>The Selaginella genome identifies genetic changes associated with the evolution of vascular plants.</title>
        <authorList>
            <person name="Banks J.A."/>
            <person name="Nishiyama T."/>
            <person name="Hasebe M."/>
            <person name="Bowman J.L."/>
            <person name="Gribskov M."/>
            <person name="dePamphilis C."/>
            <person name="Albert V.A."/>
            <person name="Aono N."/>
            <person name="Aoyama T."/>
            <person name="Ambrose B.A."/>
            <person name="Ashton N.W."/>
            <person name="Axtell M.J."/>
            <person name="Barker E."/>
            <person name="Barker M.S."/>
            <person name="Bennetzen J.L."/>
            <person name="Bonawitz N.D."/>
            <person name="Chapple C."/>
            <person name="Cheng C."/>
            <person name="Correa L.G."/>
            <person name="Dacre M."/>
            <person name="DeBarry J."/>
            <person name="Dreyer I."/>
            <person name="Elias M."/>
            <person name="Engstrom E.M."/>
            <person name="Estelle M."/>
            <person name="Feng L."/>
            <person name="Finet C."/>
            <person name="Floyd S.K."/>
            <person name="Frommer W.B."/>
            <person name="Fujita T."/>
            <person name="Gramzow L."/>
            <person name="Gutensohn M."/>
            <person name="Harholt J."/>
            <person name="Hattori M."/>
            <person name="Heyl A."/>
            <person name="Hirai T."/>
            <person name="Hiwatashi Y."/>
            <person name="Ishikawa M."/>
            <person name="Iwata M."/>
            <person name="Karol K.G."/>
            <person name="Koehler B."/>
            <person name="Kolukisaoglu U."/>
            <person name="Kubo M."/>
            <person name="Kurata T."/>
            <person name="Lalonde S."/>
            <person name="Li K."/>
            <person name="Li Y."/>
            <person name="Litt A."/>
            <person name="Lyons E."/>
            <person name="Manning G."/>
            <person name="Maruyama T."/>
            <person name="Michael T.P."/>
            <person name="Mikami K."/>
            <person name="Miyazaki S."/>
            <person name="Morinaga S."/>
            <person name="Murata T."/>
            <person name="Mueller-Roeber B."/>
            <person name="Nelson D.R."/>
            <person name="Obara M."/>
            <person name="Oguri Y."/>
            <person name="Olmstead R.G."/>
            <person name="Onodera N."/>
            <person name="Petersen B.L."/>
            <person name="Pils B."/>
            <person name="Prigge M."/>
            <person name="Rensing S.A."/>
            <person name="Riano-Pachon D.M."/>
            <person name="Roberts A.W."/>
            <person name="Sato Y."/>
            <person name="Scheller H.V."/>
            <person name="Schulz B."/>
            <person name="Schulz C."/>
            <person name="Shakirov E.V."/>
            <person name="Shibagaki N."/>
            <person name="Shinohara N."/>
            <person name="Shippen D.E."/>
            <person name="Soerensen I."/>
            <person name="Sotooka R."/>
            <person name="Sugimoto N."/>
            <person name="Sugita M."/>
            <person name="Sumikawa N."/>
            <person name="Tanurdzic M."/>
            <person name="Theissen G."/>
            <person name="Ulvskov P."/>
            <person name="Wakazuki S."/>
            <person name="Weng J.K."/>
            <person name="Willats W.W."/>
            <person name="Wipf D."/>
            <person name="Wolf P.G."/>
            <person name="Yang L."/>
            <person name="Zimmer A.D."/>
            <person name="Zhu Q."/>
            <person name="Mitros T."/>
            <person name="Hellsten U."/>
            <person name="Loque D."/>
            <person name="Otillar R."/>
            <person name="Salamov A."/>
            <person name="Schmutz J."/>
            <person name="Shapiro H."/>
            <person name="Lindquist E."/>
            <person name="Lucas S."/>
            <person name="Rokhsar D."/>
            <person name="Grigoriev I.V."/>
        </authorList>
    </citation>
    <scope>NUCLEOTIDE SEQUENCE [LARGE SCALE GENOMIC DNA]</scope>
</reference>
<dbReference type="Gramene" id="EFJ14546">
    <property type="protein sequence ID" value="EFJ14546"/>
    <property type="gene ID" value="SELMODRAFT_423586"/>
</dbReference>
<dbReference type="EMBL" id="GL377627">
    <property type="protein sequence ID" value="EFJ14546.1"/>
    <property type="molecule type" value="Genomic_DNA"/>
</dbReference>
<dbReference type="STRING" id="88036.D8SM63"/>
<name>D8SM63_SELML</name>
<dbReference type="KEGG" id="smo:SELMODRAFT_423586"/>
<keyword evidence="3" id="KW-1185">Reference proteome</keyword>
<evidence type="ECO:0000313" key="2">
    <source>
        <dbReference type="EMBL" id="EFJ14546.1"/>
    </source>
</evidence>
<dbReference type="GO" id="GO:0016787">
    <property type="term" value="F:hydrolase activity"/>
    <property type="evidence" value="ECO:0007669"/>
    <property type="project" value="UniProtKB-KW"/>
</dbReference>
<dbReference type="PANTHER" id="PTHR45648">
    <property type="entry name" value="GDSL LIPASE/ACYLHYDROLASE FAMILY PROTEIN (AFU_ORTHOLOGUE AFUA_4G14700)"/>
    <property type="match status" value="1"/>
</dbReference>
<dbReference type="PANTHER" id="PTHR45648:SF5">
    <property type="entry name" value="OS04G0577300 PROTEIN"/>
    <property type="match status" value="1"/>
</dbReference>
<dbReference type="AlphaFoldDB" id="D8SM63"/>
<dbReference type="HOGENOM" id="CLU_1257957_0_0_1"/>
<gene>
    <name evidence="2" type="ORF">SELMODRAFT_423586</name>
</gene>
<keyword evidence="1" id="KW-0378">Hydrolase</keyword>
<protein>
    <submittedName>
        <fullName evidence="2">Uncharacterized protein</fullName>
    </submittedName>
</protein>
<organism evidence="3">
    <name type="scientific">Selaginella moellendorffii</name>
    <name type="common">Spikemoss</name>
    <dbReference type="NCBI Taxonomy" id="88036"/>
    <lineage>
        <taxon>Eukaryota</taxon>
        <taxon>Viridiplantae</taxon>
        <taxon>Streptophyta</taxon>
        <taxon>Embryophyta</taxon>
        <taxon>Tracheophyta</taxon>
        <taxon>Lycopodiopsida</taxon>
        <taxon>Selaginellales</taxon>
        <taxon>Selaginellaceae</taxon>
        <taxon>Selaginella</taxon>
    </lineage>
</organism>
<proteinExistence type="predicted"/>
<dbReference type="InterPro" id="IPR036514">
    <property type="entry name" value="SGNH_hydro_sf"/>
</dbReference>
<dbReference type="Proteomes" id="UP000001514">
    <property type="component" value="Unassembled WGS sequence"/>
</dbReference>
<evidence type="ECO:0000313" key="3">
    <source>
        <dbReference type="Proteomes" id="UP000001514"/>
    </source>
</evidence>
<dbReference type="InterPro" id="IPR051058">
    <property type="entry name" value="GDSL_Est/Lipase"/>
</dbReference>
<evidence type="ECO:0000256" key="1">
    <source>
        <dbReference type="ARBA" id="ARBA00022801"/>
    </source>
</evidence>
<accession>D8SM63</accession>
<dbReference type="InParanoid" id="D8SM63"/>
<sequence length="220" mass="24616">MRGDRKDLREFFQIGRLSLSKQLLYFQTTRHKLKSMFREESARQYVVKSIFCVTIAANNYLLPVPLTYLTPHAFQDKLIRQQLTVKSMQSSRDHLKVAAFQTLYNLGARRIIVTGVGPIGCIPYQLTLNLRRDGSCVPSANKLALDYNSALEISSWNSTPNSLDRCSPTQTLTTLSVMSSPTRKTKASRRAIERYGSIKNYGQAKEAGSSAMGLQPGAGF</sequence>
<dbReference type="Gene3D" id="3.40.50.1110">
    <property type="entry name" value="SGNH hydrolase"/>
    <property type="match status" value="1"/>
</dbReference>